<comment type="caution">
    <text evidence="2">The sequence shown here is derived from an EMBL/GenBank/DDBJ whole genome shotgun (WGS) entry which is preliminary data.</text>
</comment>
<organism evidence="2 3">
    <name type="scientific">Pichia kudriavzevii</name>
    <name type="common">Yeast</name>
    <name type="synonym">Issatchenkia orientalis</name>
    <dbReference type="NCBI Taxonomy" id="4909"/>
    <lineage>
        <taxon>Eukaryota</taxon>
        <taxon>Fungi</taxon>
        <taxon>Dikarya</taxon>
        <taxon>Ascomycota</taxon>
        <taxon>Saccharomycotina</taxon>
        <taxon>Pichiomycetes</taxon>
        <taxon>Pichiales</taxon>
        <taxon>Pichiaceae</taxon>
        <taxon>Pichia</taxon>
    </lineage>
</organism>
<gene>
    <name evidence="2" type="ORF">JL09_g1463</name>
</gene>
<accession>A0A099P5Z1</accession>
<evidence type="ECO:0000313" key="3">
    <source>
        <dbReference type="Proteomes" id="UP000029867"/>
    </source>
</evidence>
<dbReference type="AlphaFoldDB" id="A0A099P5Z1"/>
<reference evidence="3" key="1">
    <citation type="journal article" date="2014" name="Microb. Cell Fact.">
        <title>Exploiting Issatchenkia orientalis SD108 for succinic acid production.</title>
        <authorList>
            <person name="Xiao H."/>
            <person name="Shao Z."/>
            <person name="Jiang Y."/>
            <person name="Dole S."/>
            <person name="Zhao H."/>
        </authorList>
    </citation>
    <scope>NUCLEOTIDE SEQUENCE [LARGE SCALE GENOMIC DNA]</scope>
    <source>
        <strain evidence="3">SD108</strain>
    </source>
</reference>
<keyword evidence="1" id="KW-1133">Transmembrane helix</keyword>
<sequence>MLSLYIRPRLHPYITPSIVTPTRTLLYKRTTKIKRTPTPDLNLNAKLDDPLADNKYYKRTPNILRPHMRSMLLHPGKFVLSVAVLQQIFTIVPFLFLWKGYYNGWLHVPFEMPEQLIEHARGMMEKGLTQWDPQMGDRDTAIETGATAYATVRALTPLIWVSAILGAPFFEVRARALFNKLLKFFKRNNNKKQ</sequence>
<keyword evidence="1" id="KW-0812">Transmembrane</keyword>
<name>A0A099P5Z1_PICKU</name>
<proteinExistence type="predicted"/>
<feature type="transmembrane region" description="Helical" evidence="1">
    <location>
        <begin position="158"/>
        <end position="178"/>
    </location>
</feature>
<keyword evidence="1" id="KW-0472">Membrane</keyword>
<dbReference type="Proteomes" id="UP000029867">
    <property type="component" value="Unassembled WGS sequence"/>
</dbReference>
<dbReference type="VEuPathDB" id="FungiDB:C5L36_0B09540"/>
<dbReference type="HOGENOM" id="CLU_1408953_0_0_1"/>
<protein>
    <submittedName>
        <fullName evidence="2">Uncharacterized protein</fullName>
    </submittedName>
</protein>
<dbReference type="EMBL" id="JQFK01000009">
    <property type="protein sequence ID" value="KGK39396.1"/>
    <property type="molecule type" value="Genomic_DNA"/>
</dbReference>
<evidence type="ECO:0000256" key="1">
    <source>
        <dbReference type="SAM" id="Phobius"/>
    </source>
</evidence>
<evidence type="ECO:0000313" key="2">
    <source>
        <dbReference type="EMBL" id="KGK39396.1"/>
    </source>
</evidence>
<feature type="transmembrane region" description="Helical" evidence="1">
    <location>
        <begin position="78"/>
        <end position="98"/>
    </location>
</feature>